<gene>
    <name evidence="1" type="ORF">DSO57_1038192</name>
</gene>
<comment type="caution">
    <text evidence="1">The sequence shown here is derived from an EMBL/GenBank/DDBJ whole genome shotgun (WGS) entry which is preliminary data.</text>
</comment>
<accession>A0ACC2S0W4</accession>
<evidence type="ECO:0000313" key="2">
    <source>
        <dbReference type="Proteomes" id="UP001165960"/>
    </source>
</evidence>
<reference evidence="1" key="1">
    <citation type="submission" date="2022-04" db="EMBL/GenBank/DDBJ databases">
        <title>Genome of the entomopathogenic fungus Entomophthora muscae.</title>
        <authorList>
            <person name="Elya C."/>
            <person name="Lovett B.R."/>
            <person name="Lee E."/>
            <person name="Macias A.M."/>
            <person name="Hajek A.E."/>
            <person name="De Bivort B.L."/>
            <person name="Kasson M.T."/>
            <person name="De Fine Licht H.H."/>
            <person name="Stajich J.E."/>
        </authorList>
    </citation>
    <scope>NUCLEOTIDE SEQUENCE</scope>
    <source>
        <strain evidence="1">Berkeley</strain>
    </source>
</reference>
<dbReference type="EMBL" id="QTSX02006140">
    <property type="protein sequence ID" value="KAJ9055933.1"/>
    <property type="molecule type" value="Genomic_DNA"/>
</dbReference>
<dbReference type="Proteomes" id="UP001165960">
    <property type="component" value="Unassembled WGS sequence"/>
</dbReference>
<organism evidence="1 2">
    <name type="scientific">Entomophthora muscae</name>
    <dbReference type="NCBI Taxonomy" id="34485"/>
    <lineage>
        <taxon>Eukaryota</taxon>
        <taxon>Fungi</taxon>
        <taxon>Fungi incertae sedis</taxon>
        <taxon>Zoopagomycota</taxon>
        <taxon>Entomophthoromycotina</taxon>
        <taxon>Entomophthoromycetes</taxon>
        <taxon>Entomophthorales</taxon>
        <taxon>Entomophthoraceae</taxon>
        <taxon>Entomophthora</taxon>
    </lineage>
</organism>
<protein>
    <submittedName>
        <fullName evidence="1">Uncharacterized protein</fullName>
    </submittedName>
</protein>
<name>A0ACC2S0W4_9FUNG</name>
<proteinExistence type="predicted"/>
<evidence type="ECO:0000313" key="1">
    <source>
        <dbReference type="EMBL" id="KAJ9055933.1"/>
    </source>
</evidence>
<sequence>MYASIIFTLIGATFAQGCTNAAGCVQQYKSSIQSGCGGVSDNSACLCQNYQSIMTACFTGCSDPASLGAKRSLEADMALYCQNAGSLAPTATLSPINNAFFANNNFGLSSTLIIDNGPTGLAIPIQNNNNYGPPAQATISMAPSPIKISHATTARPIFFTASCIALIATSLY</sequence>
<keyword evidence="2" id="KW-1185">Reference proteome</keyword>